<evidence type="ECO:0000313" key="5">
    <source>
        <dbReference type="Proteomes" id="UP000231292"/>
    </source>
</evidence>
<organism evidence="4 5">
    <name type="scientific">Candidatus Sherwoodlollariibacterium unditelluris</name>
    <dbReference type="NCBI Taxonomy" id="1974757"/>
    <lineage>
        <taxon>Bacteria</taxon>
        <taxon>Pseudomonadati</taxon>
        <taxon>Candidatus Omnitrophota</taxon>
        <taxon>Candidatus Sherwoodlollariibacterium</taxon>
    </lineage>
</organism>
<dbReference type="GO" id="GO:0055052">
    <property type="term" value="C:ATP-binding cassette (ABC) transporter complex, substrate-binding subunit-containing"/>
    <property type="evidence" value="ECO:0007669"/>
    <property type="project" value="TreeGrafter"/>
</dbReference>
<gene>
    <name evidence="4" type="ORF">COX41_07320</name>
</gene>
<comment type="similarity">
    <text evidence="1">Belongs to the bacterial solute-binding protein 1 family.</text>
</comment>
<evidence type="ECO:0000256" key="2">
    <source>
        <dbReference type="ARBA" id="ARBA00022448"/>
    </source>
</evidence>
<dbReference type="AlphaFoldDB" id="A0A2G9YIS0"/>
<dbReference type="Pfam" id="PF13416">
    <property type="entry name" value="SBP_bac_8"/>
    <property type="match status" value="1"/>
</dbReference>
<dbReference type="SUPFAM" id="SSF53850">
    <property type="entry name" value="Periplasmic binding protein-like II"/>
    <property type="match status" value="1"/>
</dbReference>
<protein>
    <recommendedName>
        <fullName evidence="6">ABC transporter substrate-binding protein</fullName>
    </recommendedName>
</protein>
<dbReference type="PANTHER" id="PTHR30061">
    <property type="entry name" value="MALTOSE-BINDING PERIPLASMIC PROTEIN"/>
    <property type="match status" value="1"/>
</dbReference>
<name>A0A2G9YIS0_9BACT</name>
<dbReference type="InterPro" id="IPR006059">
    <property type="entry name" value="SBP"/>
</dbReference>
<dbReference type="GO" id="GO:0042956">
    <property type="term" value="P:maltodextrin transmembrane transport"/>
    <property type="evidence" value="ECO:0007669"/>
    <property type="project" value="TreeGrafter"/>
</dbReference>
<sequence>MLKFKSFYSALLFVFILIIFSGCVSRQESGKSVITVWHWMTDREPAFKELSKRYEAKTGVKVSFELYVPSDAYSQKVRAAAQGANLPDIFGILGEKRDFSSFIKAGFILELTPYMDEDNAKWKNYFFAKALAVNEFNEGNSYDIKPGIYGVPIDIMTIQMVYNKALFKQLGLNPNRPPQTFAELLDIGKKIKAANLQGLVSGWGEIWMIDCLANNYAFNIMGKDKVIATIKGEVPYTDPDWIKVLSLFKDMQESGLLASGLVTMVNKTAEQLFANERAVFAFNGSWCVNVYKEMNPKLEYDAFLPPKVTDKYPMAIWGGAGSSFMVSGRSKNKEEAVKFLRWLTEAPQQAYLAEATNNLPANKESINKIPQVLANFARAMDSATHPRVWGVSEFSPVIEALDKGIQSIIIGEKTPEEVAGEVQRIKERELKKRR</sequence>
<dbReference type="PANTHER" id="PTHR30061:SF50">
    <property type="entry name" value="MALTOSE_MALTODEXTRIN-BINDING PERIPLASMIC PROTEIN"/>
    <property type="match status" value="1"/>
</dbReference>
<evidence type="ECO:0000256" key="3">
    <source>
        <dbReference type="ARBA" id="ARBA00022729"/>
    </source>
</evidence>
<evidence type="ECO:0000256" key="1">
    <source>
        <dbReference type="ARBA" id="ARBA00008520"/>
    </source>
</evidence>
<dbReference type="Gene3D" id="3.40.190.10">
    <property type="entry name" value="Periplasmic binding protein-like II"/>
    <property type="match status" value="2"/>
</dbReference>
<evidence type="ECO:0000313" key="4">
    <source>
        <dbReference type="EMBL" id="PIP18603.1"/>
    </source>
</evidence>
<keyword evidence="2" id="KW-0813">Transport</keyword>
<dbReference type="EMBL" id="PCRK01000187">
    <property type="protein sequence ID" value="PIP18603.1"/>
    <property type="molecule type" value="Genomic_DNA"/>
</dbReference>
<dbReference type="Proteomes" id="UP000231292">
    <property type="component" value="Unassembled WGS sequence"/>
</dbReference>
<dbReference type="GO" id="GO:1901982">
    <property type="term" value="F:maltose binding"/>
    <property type="evidence" value="ECO:0007669"/>
    <property type="project" value="TreeGrafter"/>
</dbReference>
<keyword evidence="3" id="KW-0732">Signal</keyword>
<evidence type="ECO:0008006" key="6">
    <source>
        <dbReference type="Google" id="ProtNLM"/>
    </source>
</evidence>
<comment type="caution">
    <text evidence="4">The sequence shown here is derived from an EMBL/GenBank/DDBJ whole genome shotgun (WGS) entry which is preliminary data.</text>
</comment>
<accession>A0A2G9YIS0</accession>
<reference evidence="4 5" key="1">
    <citation type="submission" date="2017-09" db="EMBL/GenBank/DDBJ databases">
        <title>Depth-based differentiation of microbial function through sediment-hosted aquifers and enrichment of novel symbionts in the deep terrestrial subsurface.</title>
        <authorList>
            <person name="Probst A.J."/>
            <person name="Ladd B."/>
            <person name="Jarett J.K."/>
            <person name="Geller-Mcgrath D.E."/>
            <person name="Sieber C.M."/>
            <person name="Emerson J.B."/>
            <person name="Anantharaman K."/>
            <person name="Thomas B.C."/>
            <person name="Malmstrom R."/>
            <person name="Stieglmeier M."/>
            <person name="Klingl A."/>
            <person name="Woyke T."/>
            <person name="Ryan C.M."/>
            <person name="Banfield J.F."/>
        </authorList>
    </citation>
    <scope>NUCLEOTIDE SEQUENCE [LARGE SCALE GENOMIC DNA]</scope>
    <source>
        <strain evidence="4">CG23_combo_of_CG06-09_8_20_14_all_41_10</strain>
    </source>
</reference>
<proteinExistence type="inferred from homology"/>
<dbReference type="PROSITE" id="PS51257">
    <property type="entry name" value="PROKAR_LIPOPROTEIN"/>
    <property type="match status" value="1"/>
</dbReference>
<dbReference type="GO" id="GO:0015768">
    <property type="term" value="P:maltose transport"/>
    <property type="evidence" value="ECO:0007669"/>
    <property type="project" value="TreeGrafter"/>
</dbReference>